<dbReference type="PANTHER" id="PTHR43798:SF33">
    <property type="entry name" value="HYDROLASE, PUTATIVE (AFU_ORTHOLOGUE AFUA_2G14860)-RELATED"/>
    <property type="match status" value="1"/>
</dbReference>
<protein>
    <recommendedName>
        <fullName evidence="1">AB hydrolase-1 domain-containing protein</fullName>
    </recommendedName>
</protein>
<keyword evidence="3" id="KW-1185">Reference proteome</keyword>
<name>A0A330GNU3_9HYPH</name>
<evidence type="ECO:0000313" key="3">
    <source>
        <dbReference type="Proteomes" id="UP000251956"/>
    </source>
</evidence>
<dbReference type="InterPro" id="IPR029058">
    <property type="entry name" value="AB_hydrolase_fold"/>
</dbReference>
<evidence type="ECO:0000313" key="2">
    <source>
        <dbReference type="EMBL" id="RAZ73160.1"/>
    </source>
</evidence>
<dbReference type="GO" id="GO:0016020">
    <property type="term" value="C:membrane"/>
    <property type="evidence" value="ECO:0007669"/>
    <property type="project" value="TreeGrafter"/>
</dbReference>
<gene>
    <name evidence="2" type="ORF">DPM35_24395</name>
</gene>
<dbReference type="InterPro" id="IPR050266">
    <property type="entry name" value="AB_hydrolase_sf"/>
</dbReference>
<proteinExistence type="predicted"/>
<reference evidence="2 3" key="1">
    <citation type="submission" date="2018-07" db="EMBL/GenBank/DDBJ databases">
        <title>Diversity of Mesorhizobium strains in Brazil.</title>
        <authorList>
            <person name="Helene L.C.F."/>
            <person name="Dall'Agnol R."/>
            <person name="Delamuta J.R.M."/>
            <person name="Hungria M."/>
        </authorList>
    </citation>
    <scope>NUCLEOTIDE SEQUENCE [LARGE SCALE GENOMIC DNA]</scope>
    <source>
        <strain evidence="2 3">CNPSo 3140</strain>
    </source>
</reference>
<dbReference type="SUPFAM" id="SSF53474">
    <property type="entry name" value="alpha/beta-Hydrolases"/>
    <property type="match status" value="1"/>
</dbReference>
<dbReference type="EMBL" id="QMBQ01000008">
    <property type="protein sequence ID" value="RAZ73160.1"/>
    <property type="molecule type" value="Genomic_DNA"/>
</dbReference>
<dbReference type="PRINTS" id="PR00111">
    <property type="entry name" value="ABHYDROLASE"/>
</dbReference>
<dbReference type="AlphaFoldDB" id="A0A330GNU3"/>
<organism evidence="2 3">
    <name type="scientific">Mesorhizobium atlanticum</name>
    <dbReference type="NCBI Taxonomy" id="2233532"/>
    <lineage>
        <taxon>Bacteria</taxon>
        <taxon>Pseudomonadati</taxon>
        <taxon>Pseudomonadota</taxon>
        <taxon>Alphaproteobacteria</taxon>
        <taxon>Hyphomicrobiales</taxon>
        <taxon>Phyllobacteriaceae</taxon>
        <taxon>Mesorhizobium</taxon>
    </lineage>
</organism>
<dbReference type="InterPro" id="IPR000073">
    <property type="entry name" value="AB_hydrolase_1"/>
</dbReference>
<feature type="domain" description="AB hydrolase-1" evidence="1">
    <location>
        <begin position="109"/>
        <end position="341"/>
    </location>
</feature>
<dbReference type="Pfam" id="PF12697">
    <property type="entry name" value="Abhydrolase_6"/>
    <property type="match status" value="1"/>
</dbReference>
<evidence type="ECO:0000259" key="1">
    <source>
        <dbReference type="Pfam" id="PF12697"/>
    </source>
</evidence>
<comment type="caution">
    <text evidence="2">The sequence shown here is derived from an EMBL/GenBank/DDBJ whole genome shotgun (WGS) entry which is preliminary data.</text>
</comment>
<sequence length="357" mass="39984">MGREQRSAQSRSRWRRHCRDRDGDALFLAYPPADQGSQAAQPRQIRLLETRFHRRARRDEARRAQAGRLMDQASPGEALTQEILIRLGDRYASMFVRIWQPAGTPRGSVFCLHGFTGNGSDFDYLAAFLCRNGYLVVCPDLLGRGRSAYLGGGYDINVYYNCLRALGQFAGKENHFIGSSWGGTILLLFLYMTRARATKVVLNDVPMIGGANVDHIRSEIIRDSEAQFSTRAEAEAYVRATRSFMGPVEESVFSRYVANKIVSGPEGFRLAYDPATTASFGSMTGRDYDLFQIVSKVQARFLLMYGRESNFIDRQAIDRTRQVRPDLLVVDNVDAGHPPSLMTLGQALLVLGFLTTV</sequence>
<dbReference type="PANTHER" id="PTHR43798">
    <property type="entry name" value="MONOACYLGLYCEROL LIPASE"/>
    <property type="match status" value="1"/>
</dbReference>
<dbReference type="OrthoDB" id="9791366at2"/>
<dbReference type="Gene3D" id="3.40.50.1820">
    <property type="entry name" value="alpha/beta hydrolase"/>
    <property type="match status" value="1"/>
</dbReference>
<dbReference type="Proteomes" id="UP000251956">
    <property type="component" value="Unassembled WGS sequence"/>
</dbReference>
<accession>A0A330GNU3</accession>